<feature type="binding site" evidence="14">
    <location>
        <position position="203"/>
    </location>
    <ligand>
        <name>Zn(2+)</name>
        <dbReference type="ChEBI" id="CHEBI:29105"/>
        <label>1</label>
    </ligand>
</feature>
<evidence type="ECO:0000256" key="13">
    <source>
        <dbReference type="PIRSR" id="PIRSR001191-2"/>
    </source>
</evidence>
<dbReference type="SMART" id="SM00235">
    <property type="entry name" value="ZnMc"/>
    <property type="match status" value="1"/>
</dbReference>
<evidence type="ECO:0000256" key="12">
    <source>
        <dbReference type="PIRSR" id="PIRSR001191-1"/>
    </source>
</evidence>
<feature type="binding site" evidence="13">
    <location>
        <position position="230"/>
    </location>
    <ligand>
        <name>Zn(2+)</name>
        <dbReference type="ChEBI" id="CHEBI:29105"/>
        <label>2</label>
        <note>catalytic</note>
    </ligand>
</feature>
<evidence type="ECO:0000256" key="14">
    <source>
        <dbReference type="PIRSR" id="PIRSR621190-2"/>
    </source>
</evidence>
<dbReference type="PANTHER" id="PTHR10201">
    <property type="entry name" value="MATRIX METALLOPROTEINASE"/>
    <property type="match status" value="1"/>
</dbReference>
<dbReference type="InterPro" id="IPR033739">
    <property type="entry name" value="M10A_MMP"/>
</dbReference>
<feature type="binding site" evidence="14">
    <location>
        <position position="206"/>
    </location>
    <ligand>
        <name>Ca(2+)</name>
        <dbReference type="ChEBI" id="CHEBI:29108"/>
        <label>1</label>
    </ligand>
</feature>
<dbReference type="SUPFAM" id="SSF50923">
    <property type="entry name" value="Hemopexin-like domain"/>
    <property type="match status" value="1"/>
</dbReference>
<keyword evidence="11" id="KW-1015">Disulfide bond</keyword>
<dbReference type="RefSeq" id="NP_001296676.1">
    <property type="nucleotide sequence ID" value="NM_001309747.1"/>
</dbReference>
<dbReference type="InterPro" id="IPR006026">
    <property type="entry name" value="Peptidase_Metallo"/>
</dbReference>
<feature type="domain" description="Peptidase metallopeptidase" evidence="17">
    <location>
        <begin position="106"/>
        <end position="272"/>
    </location>
</feature>
<feature type="binding site" description="in inhibited form" evidence="14">
    <location>
        <position position="87"/>
    </location>
    <ligand>
        <name>Zn(2+)</name>
        <dbReference type="ChEBI" id="CHEBI:29105"/>
        <label>2</label>
        <note>catalytic</note>
    </ligand>
</feature>
<feature type="binding site" evidence="14">
    <location>
        <position position="208"/>
    </location>
    <ligand>
        <name>Ca(2+)</name>
        <dbReference type="ChEBI" id="CHEBI:29108"/>
        <label>3</label>
    </ligand>
</feature>
<keyword evidence="9" id="KW-0482">Metalloprotease</keyword>
<dbReference type="PANTHER" id="PTHR10201:SF291">
    <property type="entry name" value="MATRIX METALLOPROTEINASE 1, ISOFORM C-RELATED"/>
    <property type="match status" value="1"/>
</dbReference>
<feature type="binding site" evidence="14">
    <location>
        <position position="393"/>
    </location>
    <ligand>
        <name>Ca(2+)</name>
        <dbReference type="ChEBI" id="CHEBI:29108"/>
        <label>5</label>
    </ligand>
</feature>
<feature type="binding site" evidence="14">
    <location>
        <position position="175"/>
    </location>
    <ligand>
        <name>Zn(2+)</name>
        <dbReference type="ChEBI" id="CHEBI:29105"/>
        <label>1</label>
    </ligand>
</feature>
<dbReference type="SUPFAM" id="SSF47090">
    <property type="entry name" value="PGBD-like"/>
    <property type="match status" value="1"/>
</dbReference>
<protein>
    <submittedName>
        <fullName evidence="18 20">Matrix metalloproteinase</fullName>
    </submittedName>
</protein>
<feature type="binding site" evidence="14">
    <location>
        <position position="125"/>
    </location>
    <ligand>
        <name>Ca(2+)</name>
        <dbReference type="ChEBI" id="CHEBI:29108"/>
        <label>1</label>
    </ligand>
</feature>
<evidence type="ECO:0000256" key="8">
    <source>
        <dbReference type="ARBA" id="ARBA00022837"/>
    </source>
</evidence>
<feature type="binding site" evidence="14">
    <location>
        <position position="173"/>
    </location>
    <ligand>
        <name>Zn(2+)</name>
        <dbReference type="ChEBI" id="CHEBI:29105"/>
        <label>1</label>
    </ligand>
</feature>
<feature type="binding site" evidence="14">
    <location>
        <position position="163"/>
    </location>
    <ligand>
        <name>Ca(2+)</name>
        <dbReference type="ChEBI" id="CHEBI:29108"/>
        <label>2</label>
    </ligand>
</feature>
<feature type="binding site" evidence="14">
    <location>
        <position position="188"/>
    </location>
    <ligand>
        <name>Zn(2+)</name>
        <dbReference type="ChEBI" id="CHEBI:29105"/>
        <label>1</label>
    </ligand>
</feature>
<keyword evidence="4 16" id="KW-0732">Signal</keyword>
<keyword evidence="10" id="KW-0865">Zymogen</keyword>
<dbReference type="InterPro" id="IPR018487">
    <property type="entry name" value="Hemopexin-like_repeat"/>
</dbReference>
<dbReference type="AlphaFoldDB" id="Q9U9P0"/>
<evidence type="ECO:0000313" key="18">
    <source>
        <dbReference type="EMBL" id="AAD45804.1"/>
    </source>
</evidence>
<dbReference type="OrthoDB" id="406838at2759"/>
<evidence type="ECO:0000256" key="10">
    <source>
        <dbReference type="ARBA" id="ARBA00023145"/>
    </source>
</evidence>
<dbReference type="InterPro" id="IPR000585">
    <property type="entry name" value="Hemopexin-like_dom"/>
</dbReference>
<accession>Q9U9P0</accession>
<dbReference type="GO" id="GO:0030198">
    <property type="term" value="P:extracellular matrix organization"/>
    <property type="evidence" value="ECO:0007669"/>
    <property type="project" value="TreeGrafter"/>
</dbReference>
<keyword evidence="2" id="KW-0645">Protease</keyword>
<evidence type="ECO:0000256" key="5">
    <source>
        <dbReference type="ARBA" id="ARBA00022737"/>
    </source>
</evidence>
<keyword evidence="8 14" id="KW-0106">Calcium</keyword>
<feature type="signal peptide" evidence="16 20">
    <location>
        <begin position="1"/>
        <end position="18"/>
    </location>
</feature>
<evidence type="ECO:0000313" key="19">
    <source>
        <dbReference type="Proteomes" id="UP001652625"/>
    </source>
</evidence>
<feature type="binding site" evidence="13">
    <location>
        <position position="226"/>
    </location>
    <ligand>
        <name>Zn(2+)</name>
        <dbReference type="ChEBI" id="CHEBI:29105"/>
        <label>2</label>
        <note>catalytic</note>
    </ligand>
</feature>
<evidence type="ECO:0000256" key="11">
    <source>
        <dbReference type="ARBA" id="ARBA00023157"/>
    </source>
</evidence>
<dbReference type="InterPro" id="IPR021190">
    <property type="entry name" value="Pept_M10A"/>
</dbReference>
<comment type="cofactor">
    <cofactor evidence="14">
        <name>Zn(2+)</name>
        <dbReference type="ChEBI" id="CHEBI:29105"/>
    </cofactor>
    <text evidence="14">Binds 2 Zn(2+) ions per subunit.</text>
</comment>
<keyword evidence="5" id="KW-0677">Repeat</keyword>
<dbReference type="CDD" id="cd04278">
    <property type="entry name" value="ZnMc_MMP"/>
    <property type="match status" value="1"/>
</dbReference>
<feature type="binding site" evidence="14">
    <location>
        <position position="439"/>
    </location>
    <ligand>
        <name>Ca(2+)</name>
        <dbReference type="ChEBI" id="CHEBI:29108"/>
        <label>4</label>
    </ligand>
</feature>
<keyword evidence="3 13" id="KW-0479">Metal-binding</keyword>
<keyword evidence="7 13" id="KW-0862">Zinc</keyword>
<dbReference type="KEGG" id="hmg:100200849"/>
<dbReference type="PIRSF" id="PIRSF001191">
    <property type="entry name" value="Peptidase_M10A_matrix"/>
    <property type="match status" value="1"/>
</dbReference>
<evidence type="ECO:0000256" key="15">
    <source>
        <dbReference type="PROSITE-ProRule" id="PRU01011"/>
    </source>
</evidence>
<dbReference type="GO" id="GO:0005615">
    <property type="term" value="C:extracellular space"/>
    <property type="evidence" value="ECO:0007669"/>
    <property type="project" value="TreeGrafter"/>
</dbReference>
<evidence type="ECO:0000256" key="16">
    <source>
        <dbReference type="SAM" id="SignalP"/>
    </source>
</evidence>
<evidence type="ECO:0000259" key="17">
    <source>
        <dbReference type="SMART" id="SM00235"/>
    </source>
</evidence>
<dbReference type="GO" id="GO:0031012">
    <property type="term" value="C:extracellular matrix"/>
    <property type="evidence" value="ECO:0007669"/>
    <property type="project" value="InterPro"/>
</dbReference>
<feature type="active site" evidence="12">
    <location>
        <position position="227"/>
    </location>
</feature>
<evidence type="ECO:0000256" key="1">
    <source>
        <dbReference type="ARBA" id="ARBA00010370"/>
    </source>
</evidence>
<feature type="binding site" evidence="14">
    <location>
        <position position="180"/>
    </location>
    <ligand>
        <name>Ca(2+)</name>
        <dbReference type="ChEBI" id="CHEBI:29108"/>
        <label>3</label>
    </ligand>
</feature>
<evidence type="ECO:0000313" key="20">
    <source>
        <dbReference type="RefSeq" id="NP_001296676.1"/>
    </source>
</evidence>
<reference evidence="18 20" key="1">
    <citation type="journal article" date="2000" name="Development">
        <title>A novel hydra matrix metalloproteinase (HMMP) functions in extracellular matrix degradation, morphogenesis and the maintenance of differentiated cells in the foot process.</title>
        <authorList>
            <person name="Leontovich A.A."/>
            <person name="Zhang J."/>
            <person name="Shimokawa K."/>
            <person name="Nagase H."/>
            <person name="Sarras MP J.r."/>
        </authorList>
    </citation>
    <scope>NUCLEOTIDE SEQUENCE</scope>
</reference>
<evidence type="ECO:0000256" key="6">
    <source>
        <dbReference type="ARBA" id="ARBA00022801"/>
    </source>
</evidence>
<organism evidence="18">
    <name type="scientific">Hydra vulgaris</name>
    <name type="common">Hydra</name>
    <name type="synonym">Hydra attenuata</name>
    <dbReference type="NCBI Taxonomy" id="6087"/>
    <lineage>
        <taxon>Eukaryota</taxon>
        <taxon>Metazoa</taxon>
        <taxon>Cnidaria</taxon>
        <taxon>Hydrozoa</taxon>
        <taxon>Hydroidolina</taxon>
        <taxon>Anthoathecata</taxon>
        <taxon>Aplanulata</taxon>
        <taxon>Hydridae</taxon>
        <taxon>Hydra</taxon>
    </lineage>
</organism>
<dbReference type="GO" id="GO:0004222">
    <property type="term" value="F:metalloendopeptidase activity"/>
    <property type="evidence" value="ECO:0007669"/>
    <property type="project" value="InterPro"/>
</dbReference>
<keyword evidence="6" id="KW-0378">Hydrolase</keyword>
<dbReference type="Gene3D" id="2.110.10.10">
    <property type="entry name" value="Hemopexin-like domain"/>
    <property type="match status" value="1"/>
</dbReference>
<gene>
    <name evidence="18 20" type="primary">mmp</name>
    <name evidence="20" type="synonym">LOC100200849</name>
</gene>
<evidence type="ECO:0000256" key="9">
    <source>
        <dbReference type="ARBA" id="ARBA00023049"/>
    </source>
</evidence>
<feature type="binding site" evidence="14">
    <location>
        <position position="181"/>
    </location>
    <ligand>
        <name>Ca(2+)</name>
        <dbReference type="ChEBI" id="CHEBI:29108"/>
        <label>3</label>
    </ligand>
</feature>
<feature type="binding site" evidence="14">
    <location>
        <position position="244"/>
    </location>
    <ligand>
        <name>Zn(2+)</name>
        <dbReference type="ChEBI" id="CHEBI:29105"/>
        <label>2</label>
        <note>catalytic</note>
    </ligand>
</feature>
<evidence type="ECO:0000256" key="3">
    <source>
        <dbReference type="ARBA" id="ARBA00022723"/>
    </source>
</evidence>
<proteinExistence type="evidence at transcript level"/>
<feature type="binding site" evidence="14">
    <location>
        <position position="208"/>
    </location>
    <ligand>
        <name>Ca(2+)</name>
        <dbReference type="ChEBI" id="CHEBI:29108"/>
        <label>1</label>
    </ligand>
</feature>
<evidence type="ECO:0000256" key="2">
    <source>
        <dbReference type="ARBA" id="ARBA00022670"/>
    </source>
</evidence>
<feature type="repeat" description="Hemopexin" evidence="15">
    <location>
        <begin position="387"/>
        <end position="434"/>
    </location>
</feature>
<evidence type="ECO:0000256" key="7">
    <source>
        <dbReference type="ARBA" id="ARBA00022833"/>
    </source>
</evidence>
<dbReference type="MEROPS" id="M10.025"/>
<dbReference type="PRINTS" id="PR00138">
    <property type="entry name" value="MATRIXIN"/>
</dbReference>
<dbReference type="InterPro" id="IPR001818">
    <property type="entry name" value="Pept_M10_metallopeptidase"/>
</dbReference>
<feature type="binding site" evidence="14">
    <location>
        <position position="205"/>
    </location>
    <ligand>
        <name>Ca(2+)</name>
        <dbReference type="ChEBI" id="CHEBI:29108"/>
        <label>3</label>
    </ligand>
</feature>
<feature type="repeat" description="Hemopexin" evidence="15">
    <location>
        <begin position="435"/>
        <end position="481"/>
    </location>
</feature>
<dbReference type="SUPFAM" id="SSF55486">
    <property type="entry name" value="Metalloproteases ('zincins'), catalytic domain"/>
    <property type="match status" value="1"/>
</dbReference>
<sequence length="484" mass="55368">MFISLGFNLFFIFYVAQSLPVEHIQVPRKTLDYLANLGYYTLSTEVGSINNEKEIRNSIENLQRFAGIPVSGILDAPTQELIETPRCGLPDFKKPNESRNRRYTLQGTTWKKNELTWKLLNNNNDGLTRGEIETTLHKAFSMWEAVTNLKFRQLQINENKKADIEIKFAQGYHDDPYSFDGFGGTLAHAFYPHTNEGLSGDVHFDDAEKFTIESPEGRSLLWVAVHEIGHSIGLEHSNVKEALMFPWYRVQDVRDIQLSDDDVLGIQSIYGSKKSIMLPSTVTPTKKMKNSFQMKAVILDKSTGVTYAFNDDEFYKINNDLKKTEGPFTVSSLFPEVNSVNSGYMDSDGKLIFFKGTRYYTYKNFSDRKLLESGSIFDKYKGIKSGVKTIDAAFVWNNGRTYVFIEDEYYRFGGTKNVLDAGFPRKIVDNWTGVPKNIDSVFVWRNGVTYFFKGSLFYRVNEKGQVLLNYPKSISGAWLNFPNK</sequence>
<dbReference type="EMBL" id="AF162688">
    <property type="protein sequence ID" value="AAD45804.1"/>
    <property type="molecule type" value="mRNA"/>
</dbReference>
<feature type="binding site" evidence="14">
    <location>
        <position position="441"/>
    </location>
    <ligand>
        <name>Ca(2+)</name>
        <dbReference type="ChEBI" id="CHEBI:29108"/>
        <label>5</label>
    </ligand>
</feature>
<feature type="chain" id="PRO_5004338215" evidence="16 20">
    <location>
        <begin position="19"/>
        <end position="484"/>
    </location>
</feature>
<dbReference type="CDD" id="cd00094">
    <property type="entry name" value="HX"/>
    <property type="match status" value="1"/>
</dbReference>
<dbReference type="GO" id="GO:0008270">
    <property type="term" value="F:zinc ion binding"/>
    <property type="evidence" value="ECO:0007669"/>
    <property type="project" value="InterPro"/>
</dbReference>
<feature type="binding site" evidence="14">
    <location>
        <position position="201"/>
    </location>
    <ligand>
        <name>Ca(2+)</name>
        <dbReference type="ChEBI" id="CHEBI:29108"/>
        <label>2</label>
    </ligand>
</feature>
<dbReference type="Pfam" id="PF00413">
    <property type="entry name" value="Peptidase_M10"/>
    <property type="match status" value="1"/>
</dbReference>
<evidence type="ECO:0000256" key="4">
    <source>
        <dbReference type="ARBA" id="ARBA00022729"/>
    </source>
</evidence>
<dbReference type="FunFam" id="3.40.390.10:FF:000068">
    <property type="entry name" value="Predicted protein"/>
    <property type="match status" value="1"/>
</dbReference>
<dbReference type="GeneID" id="100200849"/>
<comment type="cofactor">
    <cofactor evidence="14">
        <name>Ca(2+)</name>
        <dbReference type="ChEBI" id="CHEBI:29108"/>
    </cofactor>
    <text evidence="14">Can bind about 5 Ca(2+) ions per subunit.</text>
</comment>
<dbReference type="InterPro" id="IPR024079">
    <property type="entry name" value="MetalloPept_cat_dom_sf"/>
</dbReference>
<dbReference type="InterPro" id="IPR036375">
    <property type="entry name" value="Hemopexin-like_dom_sf"/>
</dbReference>
<dbReference type="InterPro" id="IPR036365">
    <property type="entry name" value="PGBD-like_sf"/>
</dbReference>
<dbReference type="InterPro" id="IPR018486">
    <property type="entry name" value="Hemopexin_CS"/>
</dbReference>
<dbReference type="GO" id="GO:0006508">
    <property type="term" value="P:proteolysis"/>
    <property type="evidence" value="ECO:0007669"/>
    <property type="project" value="UniProtKB-KW"/>
</dbReference>
<dbReference type="Pfam" id="PF00045">
    <property type="entry name" value="Hemopexin"/>
    <property type="match status" value="2"/>
</dbReference>
<comment type="similarity">
    <text evidence="1">Belongs to the peptidase M10A family.</text>
</comment>
<dbReference type="SMART" id="SM00120">
    <property type="entry name" value="HX"/>
    <property type="match status" value="4"/>
</dbReference>
<dbReference type="PROSITE" id="PS51642">
    <property type="entry name" value="HEMOPEXIN_2"/>
    <property type="match status" value="2"/>
</dbReference>
<dbReference type="GO" id="GO:0030574">
    <property type="term" value="P:collagen catabolic process"/>
    <property type="evidence" value="ECO:0007669"/>
    <property type="project" value="TreeGrafter"/>
</dbReference>
<dbReference type="SMR" id="Q9U9P0"/>
<dbReference type="Gene3D" id="3.40.390.10">
    <property type="entry name" value="Collagenase (Catalytic Domain)"/>
    <property type="match status" value="1"/>
</dbReference>
<keyword evidence="19" id="KW-1185">Reference proteome</keyword>
<dbReference type="Proteomes" id="UP001652625">
    <property type="component" value="Chromosome 07"/>
</dbReference>
<feature type="binding site" evidence="13">
    <location>
        <position position="236"/>
    </location>
    <ligand>
        <name>Zn(2+)</name>
        <dbReference type="ChEBI" id="CHEBI:29105"/>
        <label>2</label>
        <note>catalytic</note>
    </ligand>
</feature>
<name>Q9U9P0_HYDVU</name>
<reference evidence="20" key="2">
    <citation type="submission" date="2025-05" db="UniProtKB">
        <authorList>
            <consortium name="RefSeq"/>
        </authorList>
    </citation>
    <scope>IDENTIFICATION</scope>
</reference>
<dbReference type="PROSITE" id="PS00024">
    <property type="entry name" value="HEMOPEXIN"/>
    <property type="match status" value="1"/>
</dbReference>